<dbReference type="STRING" id="1428628.WN71_026120"/>
<gene>
    <name evidence="1" type="ORF">WN71_026120</name>
</gene>
<proteinExistence type="predicted"/>
<dbReference type="InterPro" id="IPR025855">
    <property type="entry name" value="Replic_Relax"/>
</dbReference>
<dbReference type="InterPro" id="IPR036388">
    <property type="entry name" value="WH-like_DNA-bd_sf"/>
</dbReference>
<keyword evidence="2" id="KW-1185">Reference proteome</keyword>
<dbReference type="RefSeq" id="WP_046592061.1">
    <property type="nucleotide sequence ID" value="NZ_LAVA02000067.1"/>
</dbReference>
<evidence type="ECO:0000313" key="1">
    <source>
        <dbReference type="EMBL" id="OIJ64993.1"/>
    </source>
</evidence>
<dbReference type="InterPro" id="IPR036390">
    <property type="entry name" value="WH_DNA-bd_sf"/>
</dbReference>
<accession>A0A1J4NRC1</accession>
<comment type="caution">
    <text evidence="1">The sequence shown here is derived from an EMBL/GenBank/DDBJ whole genome shotgun (WGS) entry which is preliminary data.</text>
</comment>
<evidence type="ECO:0000313" key="2">
    <source>
        <dbReference type="Proteomes" id="UP000034196"/>
    </source>
</evidence>
<dbReference type="EMBL" id="LAVA02000067">
    <property type="protein sequence ID" value="OIJ64993.1"/>
    <property type="molecule type" value="Genomic_DNA"/>
</dbReference>
<dbReference type="Gene3D" id="1.10.10.10">
    <property type="entry name" value="Winged helix-like DNA-binding domain superfamily/Winged helix DNA-binding domain"/>
    <property type="match status" value="1"/>
</dbReference>
<name>A0A1J4NRC1_9ACTN</name>
<dbReference type="AlphaFoldDB" id="A0A1J4NRC1"/>
<reference evidence="1" key="1">
    <citation type="submission" date="2016-10" db="EMBL/GenBank/DDBJ databases">
        <title>Genome sequence of Streptomyces mangrovisoli MUSC 149.</title>
        <authorList>
            <person name="Lee L.-H."/>
            <person name="Ser H.-L."/>
        </authorList>
    </citation>
    <scope>NUCLEOTIDE SEQUENCE [LARGE SCALE GENOMIC DNA]</scope>
    <source>
        <strain evidence="1">MUSC 149</strain>
    </source>
</reference>
<dbReference type="Pfam" id="PF13814">
    <property type="entry name" value="Replic_Relax"/>
    <property type="match status" value="1"/>
</dbReference>
<organism evidence="1 2">
    <name type="scientific">Streptomyces mangrovisoli</name>
    <dbReference type="NCBI Taxonomy" id="1428628"/>
    <lineage>
        <taxon>Bacteria</taxon>
        <taxon>Bacillati</taxon>
        <taxon>Actinomycetota</taxon>
        <taxon>Actinomycetes</taxon>
        <taxon>Kitasatosporales</taxon>
        <taxon>Streptomycetaceae</taxon>
        <taxon>Streptomyces</taxon>
    </lineage>
</organism>
<dbReference type="SUPFAM" id="SSF46785">
    <property type="entry name" value="Winged helix' DNA-binding domain"/>
    <property type="match status" value="1"/>
</dbReference>
<sequence length="298" mass="32241">MRGLPRRSEWLPHQLVAALAQHRMATLTQLHAMLRPGATRRTVSNPLTVLHERGLVDFVVLPQSHRARAWFLTADGARIANGFPELRGRPARPVASADEASLKSAHTLTVVRAHLAFAADARRRGDEHGFLDWIPEAVHAVGGCTGELVVSDALLHYTRVTAGTRTPLRALVEVDRTTMSSQRLTARLVTHARLHAAASAVGRHRPAQPGTPHGRPAWSRGYSLFPAVLFVLTGAGRPELAHRIEDLQATAAEHPDISGLAEEVPLGAAVLEDLEEHGPSAAIWTPLTGGGPRPWTHL</sequence>
<protein>
    <submittedName>
        <fullName evidence="1">Uncharacterized protein</fullName>
    </submittedName>
</protein>
<dbReference type="Proteomes" id="UP000034196">
    <property type="component" value="Unassembled WGS sequence"/>
</dbReference>